<evidence type="ECO:0000256" key="1">
    <source>
        <dbReference type="SAM" id="SignalP"/>
    </source>
</evidence>
<feature type="chain" id="PRO_5015854358" evidence="1">
    <location>
        <begin position="24"/>
        <end position="370"/>
    </location>
</feature>
<dbReference type="InterPro" id="IPR025535">
    <property type="entry name" value="DUF4421"/>
</dbReference>
<sequence length="370" mass="42385">MWIRVRHILLAVMTLAAPLGMSALEMPADSVSGSKSQTRWIGQLIDNRFQIHDSTIYYPAFPRVILDIYNWGDRTFNSYDERYVVGTGTNWKLQGKAYGWAETQTMLFPKNSLLSMHSNLYSDAGAYISFMAVSVGYMWNMDKLFDHDTKRHTFNFDFTCSRFSINYSSVSSEGGMILTSLGDYNDGKDFRYDFDGVSIKNTNIDAYYFFNHSRYSHAAAYSFSKYQLRTAGTAIVGLNLAEMDSNLDFSGLPEDMRDALPLEQPYFKFHHRDIAVLGGYARNWVLKPRRWLLNMTLMGALGYKRTYEDATDASRNLLANNYKACLSCVYNHRKLFASAQLRSTGSLYYNSNFTHFSTFSSLTLTVGMRF</sequence>
<organism evidence="2 3">
    <name type="scientific">Duncaniella muris</name>
    <dbReference type="NCBI Taxonomy" id="2094150"/>
    <lineage>
        <taxon>Bacteria</taxon>
        <taxon>Pseudomonadati</taxon>
        <taxon>Bacteroidota</taxon>
        <taxon>Bacteroidia</taxon>
        <taxon>Bacteroidales</taxon>
        <taxon>Muribaculaceae</taxon>
        <taxon>Duncaniella</taxon>
    </lineage>
</organism>
<dbReference type="AlphaFoldDB" id="A0A2V1INF0"/>
<dbReference type="Pfam" id="PF14391">
    <property type="entry name" value="DUF4421"/>
    <property type="match status" value="1"/>
</dbReference>
<comment type="caution">
    <text evidence="2">The sequence shown here is derived from an EMBL/GenBank/DDBJ whole genome shotgun (WGS) entry which is preliminary data.</text>
</comment>
<keyword evidence="1" id="KW-0732">Signal</keyword>
<feature type="signal peptide" evidence="1">
    <location>
        <begin position="1"/>
        <end position="23"/>
    </location>
</feature>
<protein>
    <submittedName>
        <fullName evidence="2">DUF4421 domain-containing protein</fullName>
    </submittedName>
</protein>
<evidence type="ECO:0000313" key="3">
    <source>
        <dbReference type="Proteomes" id="UP000244905"/>
    </source>
</evidence>
<proteinExistence type="predicted"/>
<evidence type="ECO:0000313" key="2">
    <source>
        <dbReference type="EMBL" id="PWB02344.1"/>
    </source>
</evidence>
<dbReference type="Proteomes" id="UP000244905">
    <property type="component" value="Unassembled WGS sequence"/>
</dbReference>
<gene>
    <name evidence="2" type="ORF">C5O23_06730</name>
</gene>
<keyword evidence="3" id="KW-1185">Reference proteome</keyword>
<dbReference type="RefSeq" id="WP_107032187.1">
    <property type="nucleotide sequence ID" value="NZ_CARPJF010000007.1"/>
</dbReference>
<reference evidence="3" key="1">
    <citation type="submission" date="2018-02" db="EMBL/GenBank/DDBJ databases">
        <authorList>
            <person name="Clavel T."/>
            <person name="Strowig T."/>
        </authorList>
    </citation>
    <scope>NUCLEOTIDE SEQUENCE [LARGE SCALE GENOMIC DNA]</scope>
    <source>
        <strain evidence="3">DSM 103720</strain>
    </source>
</reference>
<name>A0A2V1INF0_9BACT</name>
<accession>A0A2V1INF0</accession>
<dbReference type="EMBL" id="PUEC01000013">
    <property type="protein sequence ID" value="PWB02344.1"/>
    <property type="molecule type" value="Genomic_DNA"/>
</dbReference>